<dbReference type="InterPro" id="IPR038646">
    <property type="entry name" value="Atu4866-like_sf"/>
</dbReference>
<gene>
    <name evidence="1" type="ORF">GGE12_002006</name>
</gene>
<organism evidence="1 2">
    <name type="scientific">Rhizobium mongolense</name>
    <dbReference type="NCBI Taxonomy" id="57676"/>
    <lineage>
        <taxon>Bacteria</taxon>
        <taxon>Pseudomonadati</taxon>
        <taxon>Pseudomonadota</taxon>
        <taxon>Alphaproteobacteria</taxon>
        <taxon>Hyphomicrobiales</taxon>
        <taxon>Rhizobiaceae</taxon>
        <taxon>Rhizobium/Agrobacterium group</taxon>
        <taxon>Rhizobium</taxon>
    </lineage>
</organism>
<evidence type="ECO:0000313" key="2">
    <source>
        <dbReference type="Proteomes" id="UP000533641"/>
    </source>
</evidence>
<sequence>MRHAFAIVLTATLSSESVQAGESKLQANHSYTGMWVTDDGHVRHELLPSGRCRCP</sequence>
<name>A0A7W6WDM9_9HYPH</name>
<dbReference type="Proteomes" id="UP000533641">
    <property type="component" value="Unassembled WGS sequence"/>
</dbReference>
<dbReference type="EMBL" id="JACIGM010000003">
    <property type="protein sequence ID" value="MBB4274251.1"/>
    <property type="molecule type" value="Genomic_DNA"/>
</dbReference>
<proteinExistence type="predicted"/>
<evidence type="ECO:0000313" key="1">
    <source>
        <dbReference type="EMBL" id="MBB4274251.1"/>
    </source>
</evidence>
<dbReference type="Gene3D" id="2.40.128.290">
    <property type="entry name" value="Uncharacterised protein Atu4866, PF11512"/>
    <property type="match status" value="1"/>
</dbReference>
<accession>A0A7W6WDM9</accession>
<comment type="caution">
    <text evidence="1">The sequence shown here is derived from an EMBL/GenBank/DDBJ whole genome shotgun (WGS) entry which is preliminary data.</text>
</comment>
<protein>
    <submittedName>
        <fullName evidence="1">Uncharacterized protein</fullName>
    </submittedName>
</protein>
<reference evidence="1 2" key="1">
    <citation type="submission" date="2020-08" db="EMBL/GenBank/DDBJ databases">
        <title>Genomic Encyclopedia of Type Strains, Phase IV (KMG-V): Genome sequencing to study the core and pangenomes of soil and plant-associated prokaryotes.</title>
        <authorList>
            <person name="Whitman W."/>
        </authorList>
    </citation>
    <scope>NUCLEOTIDE SEQUENCE [LARGE SCALE GENOMIC DNA]</scope>
    <source>
        <strain evidence="1 2">SEMIA 402</strain>
    </source>
</reference>
<dbReference type="AlphaFoldDB" id="A0A7W6WDM9"/>
<dbReference type="Pfam" id="PF11512">
    <property type="entry name" value="Atu4866"/>
    <property type="match status" value="1"/>
</dbReference>
<dbReference type="InterPro" id="IPR020955">
    <property type="entry name" value="Uncharacterised_Atu4866"/>
</dbReference>